<accession>A0ABX8RC38</accession>
<protein>
    <recommendedName>
        <fullName evidence="3">CARDB protein</fullName>
    </recommendedName>
</protein>
<sequence length="385" mass="42253">MNTTEEKLLPQISIEDMNADCISTEVITNKNIEENSIVKIVSTSTESILNKGEAEFNRQLRAVSTGGVSILSLKVLGKVDNIELGNSPETKELVPLLTINQNNTFEVKITNNSTRDKYGTVGIFMNGRVIGNSSVRLLRNSTKTITLDMSVPGPGIHTLKVSVSGDSGGRFSADISKKFYWCAMKGKAVKFTVNSPSHKTYIRGEKAPYNVEIFNVGTERITKVHLKAMESNNVIINQALRFPSFLPPGGTVTFTANYTAHVAGTHTIKFELDPNKTEFNRTALMNAIGEDLIETVTGKWMPKIGDKVWVCGKKIEKGDLPEEANKHINSNIPVQVSVVLTIIGLAINPLNGLLLAGITISLQLNDYNQDNLAKKFNDFGFMSIY</sequence>
<name>A0ABX8RC38_9CLOT</name>
<proteinExistence type="predicted"/>
<gene>
    <name evidence="1" type="ORF">KVH43_08900</name>
</gene>
<evidence type="ECO:0000313" key="1">
    <source>
        <dbReference type="EMBL" id="QXM05495.1"/>
    </source>
</evidence>
<evidence type="ECO:0000313" key="2">
    <source>
        <dbReference type="Proteomes" id="UP000886818"/>
    </source>
</evidence>
<keyword evidence="2" id="KW-1185">Reference proteome</keyword>
<dbReference type="Proteomes" id="UP000886818">
    <property type="component" value="Chromosome"/>
</dbReference>
<organism evidence="1 2">
    <name type="scientific">Crassaminicella indica</name>
    <dbReference type="NCBI Taxonomy" id="2855394"/>
    <lineage>
        <taxon>Bacteria</taxon>
        <taxon>Bacillati</taxon>
        <taxon>Bacillota</taxon>
        <taxon>Clostridia</taxon>
        <taxon>Eubacteriales</taxon>
        <taxon>Clostridiaceae</taxon>
        <taxon>Crassaminicella</taxon>
    </lineage>
</organism>
<dbReference type="RefSeq" id="WP_218282194.1">
    <property type="nucleotide sequence ID" value="NZ_CP078093.1"/>
</dbReference>
<evidence type="ECO:0008006" key="3">
    <source>
        <dbReference type="Google" id="ProtNLM"/>
    </source>
</evidence>
<reference evidence="1" key="1">
    <citation type="submission" date="2021-07" db="EMBL/GenBank/DDBJ databases">
        <title>Complete genome sequence of Crassaminicella sp. 143-21, isolated from a deep-sea hydrothermal vent.</title>
        <authorList>
            <person name="Li X."/>
        </authorList>
    </citation>
    <scope>NUCLEOTIDE SEQUENCE</scope>
    <source>
        <strain evidence="1">143-21</strain>
    </source>
</reference>
<dbReference type="EMBL" id="CP078093">
    <property type="protein sequence ID" value="QXM05495.1"/>
    <property type="molecule type" value="Genomic_DNA"/>
</dbReference>